<evidence type="ECO:0000256" key="2">
    <source>
        <dbReference type="ARBA" id="ARBA00022748"/>
    </source>
</evidence>
<dbReference type="Pfam" id="PF23914">
    <property type="entry name" value="TPR_CcmH_CycH"/>
    <property type="match status" value="1"/>
</dbReference>
<dbReference type="PROSITE" id="PS50005">
    <property type="entry name" value="TPR"/>
    <property type="match status" value="1"/>
</dbReference>
<organism evidence="5">
    <name type="scientific">hydrothermal vent metagenome</name>
    <dbReference type="NCBI Taxonomy" id="652676"/>
    <lineage>
        <taxon>unclassified sequences</taxon>
        <taxon>metagenomes</taxon>
        <taxon>ecological metagenomes</taxon>
    </lineage>
</organism>
<dbReference type="InterPro" id="IPR011990">
    <property type="entry name" value="TPR-like_helical_dom_sf"/>
</dbReference>
<dbReference type="SUPFAM" id="SSF48452">
    <property type="entry name" value="TPR-like"/>
    <property type="match status" value="1"/>
</dbReference>
<dbReference type="GO" id="GO:0016829">
    <property type="term" value="F:lyase activity"/>
    <property type="evidence" value="ECO:0007669"/>
    <property type="project" value="UniProtKB-KW"/>
</dbReference>
<dbReference type="InterPro" id="IPR056412">
    <property type="entry name" value="Ig_CycH"/>
</dbReference>
<keyword evidence="1" id="KW-0677">Repeat</keyword>
<dbReference type="PROSITE" id="PS50293">
    <property type="entry name" value="TPR_REGION"/>
    <property type="match status" value="1"/>
</dbReference>
<feature type="domain" description="Cytochrome c-type biogenesis protein H Ig-like" evidence="3">
    <location>
        <begin position="187"/>
        <end position="291"/>
    </location>
</feature>
<gene>
    <name evidence="5" type="ORF">MNB_SUP05-4-684</name>
</gene>
<dbReference type="PANTHER" id="PTHR47870:SF1">
    <property type="entry name" value="CYTOCHROME C-TYPE BIOGENESIS PROTEIN CCMH"/>
    <property type="match status" value="1"/>
</dbReference>
<evidence type="ECO:0000259" key="4">
    <source>
        <dbReference type="Pfam" id="PF23914"/>
    </source>
</evidence>
<dbReference type="SMART" id="SM00028">
    <property type="entry name" value="TPR"/>
    <property type="match status" value="2"/>
</dbReference>
<accession>A0A1W1DA60</accession>
<keyword evidence="2" id="KW-0201">Cytochrome c-type biogenesis</keyword>
<protein>
    <submittedName>
        <fullName evidence="5">Cytochrome c heme lyase subunit CcmH</fullName>
    </submittedName>
</protein>
<proteinExistence type="predicted"/>
<dbReference type="AlphaFoldDB" id="A0A1W1DA60"/>
<dbReference type="InterPro" id="IPR019734">
    <property type="entry name" value="TPR_rpt"/>
</dbReference>
<dbReference type="Gene3D" id="1.25.40.10">
    <property type="entry name" value="Tetratricopeptide repeat domain"/>
    <property type="match status" value="1"/>
</dbReference>
<reference evidence="5" key="1">
    <citation type="submission" date="2016-10" db="EMBL/GenBank/DDBJ databases">
        <authorList>
            <person name="de Groot N.N."/>
        </authorList>
    </citation>
    <scope>NUCLEOTIDE SEQUENCE</scope>
</reference>
<keyword evidence="5" id="KW-0456">Lyase</keyword>
<dbReference type="GO" id="GO:0017004">
    <property type="term" value="P:cytochrome complex assembly"/>
    <property type="evidence" value="ECO:0007669"/>
    <property type="project" value="UniProtKB-KW"/>
</dbReference>
<dbReference type="InterPro" id="IPR056413">
    <property type="entry name" value="TPR_CcmH_CycH"/>
</dbReference>
<evidence type="ECO:0000259" key="3">
    <source>
        <dbReference type="Pfam" id="PF23892"/>
    </source>
</evidence>
<dbReference type="EMBL" id="FPHR01000022">
    <property type="protein sequence ID" value="SFV77390.1"/>
    <property type="molecule type" value="Genomic_DNA"/>
</dbReference>
<dbReference type="Pfam" id="PF23892">
    <property type="entry name" value="Ig_CycH"/>
    <property type="match status" value="1"/>
</dbReference>
<dbReference type="InterPro" id="IPR051263">
    <property type="entry name" value="C-type_cytochrome_biogenesis"/>
</dbReference>
<dbReference type="PANTHER" id="PTHR47870">
    <property type="entry name" value="CYTOCHROME C-TYPE BIOGENESIS PROTEIN CCMH"/>
    <property type="match status" value="1"/>
</dbReference>
<name>A0A1W1DA60_9ZZZZ</name>
<sequence length="294" mass="32308">MLAIVVLLPIFSIGIYQSLSTYAPTSIITPVVDSKPLTLEQSVEKLKQHISDEPNDSEAWTMLGLSYFELDKVKESLEAYEKAYQLTPNNSKLLVEYASTLISVNDNQFSDRPVALIKQALEIDANAPDALYLAGMFAISMQDFNLAKGLWNKALSVLPEGGDDHQALLGLLDELRRAESGQVSNTVTVNVLLSDQILATRSAEEYLMIYVKAAKGRPMPIAIQKLKLRDFNGQIVLSDMNSVMPTKLLSEHDKVLVVARLSRTGGAMKQADDIQITSGVVNVSDNPNITLELQ</sequence>
<evidence type="ECO:0000313" key="5">
    <source>
        <dbReference type="EMBL" id="SFV77390.1"/>
    </source>
</evidence>
<feature type="domain" description="Cytochrome c-type biogenesis protein H TPR" evidence="4">
    <location>
        <begin position="46"/>
        <end position="161"/>
    </location>
</feature>
<evidence type="ECO:0000256" key="1">
    <source>
        <dbReference type="ARBA" id="ARBA00022737"/>
    </source>
</evidence>